<keyword evidence="1" id="KW-0436">Ligase</keyword>
<dbReference type="AlphaFoldDB" id="A0A2S3VV22"/>
<dbReference type="InterPro" id="IPR008146">
    <property type="entry name" value="Gln_synth_cat_dom"/>
</dbReference>
<evidence type="ECO:0000256" key="3">
    <source>
        <dbReference type="ARBA" id="ARBA00022840"/>
    </source>
</evidence>
<dbReference type="SUPFAM" id="SSF55931">
    <property type="entry name" value="Glutamine synthetase/guanido kinase"/>
    <property type="match status" value="1"/>
</dbReference>
<dbReference type="GO" id="GO:0004356">
    <property type="term" value="F:glutamine synthetase activity"/>
    <property type="evidence" value="ECO:0007669"/>
    <property type="project" value="InterPro"/>
</dbReference>
<dbReference type="GO" id="GO:0005524">
    <property type="term" value="F:ATP binding"/>
    <property type="evidence" value="ECO:0007669"/>
    <property type="project" value="UniProtKB-KW"/>
</dbReference>
<evidence type="ECO:0000256" key="2">
    <source>
        <dbReference type="ARBA" id="ARBA00022741"/>
    </source>
</evidence>
<accession>A0A2S3VV22</accession>
<dbReference type="Gene3D" id="3.30.590.10">
    <property type="entry name" value="Glutamine synthetase/guanido kinase, catalytic domain"/>
    <property type="match status" value="1"/>
</dbReference>
<name>A0A2S3VV22_9PSED</name>
<dbReference type="Pfam" id="PF16952">
    <property type="entry name" value="Gln-synt_N_2"/>
    <property type="match status" value="1"/>
</dbReference>
<proteinExistence type="inferred from homology"/>
<comment type="caution">
    <text evidence="7">The sequence shown here is derived from an EMBL/GenBank/DDBJ whole genome shotgun (WGS) entry which is preliminary data.</text>
</comment>
<organism evidence="7 8">
    <name type="scientific">Pseudomonas laurylsulfativorans</name>
    <dbReference type="NCBI Taxonomy" id="1943631"/>
    <lineage>
        <taxon>Bacteria</taxon>
        <taxon>Pseudomonadati</taxon>
        <taxon>Pseudomonadota</taxon>
        <taxon>Gammaproteobacteria</taxon>
        <taxon>Pseudomonadales</taxon>
        <taxon>Pseudomonadaceae</taxon>
        <taxon>Pseudomonas</taxon>
    </lineage>
</organism>
<reference evidence="8" key="1">
    <citation type="submission" date="2017-02" db="EMBL/GenBank/DDBJ databases">
        <authorList>
            <person name="Furmanczyk E.M."/>
        </authorList>
    </citation>
    <scope>NUCLEOTIDE SEQUENCE [LARGE SCALE GENOMIC DNA]</scope>
    <source>
        <strain evidence="8">AP3_22</strain>
    </source>
</reference>
<comment type="similarity">
    <text evidence="4 5">Belongs to the glutamine synthetase family.</text>
</comment>
<dbReference type="InterPro" id="IPR008147">
    <property type="entry name" value="Gln_synt_N"/>
</dbReference>
<sequence length="451" mass="49152">MAMLTCTSEEIAMKQGTKTPGLVHFVTQDYSGITRGRGFPQQRLEGYLRKGVCWTPANLGINMFGSIVENEWGAQGDILMMPDPATKVFVDNGTAVTPLHYYHCDFLNLDGSPWDACPRNFLKRQIQTLAAMGIKVIAAFEHEFMLTDIANPAPPFSLEASRTEEFLCSEIVDALQQAGVDPEMCLPEYAQRQFEVTCSPVEALQAADRAINVREVVREICRQNGRKVSFSPMVTGNSGTNGVHVHVSLWSTAGEPLTYDPTRPGQLSEVASQFTTGMLEHMAALTALTAPGVVSYQRLRPNSWSAAYACIGQQNREASLRIAPLSNVNADAAAKQANIEFRAADALSSPYLVLGALLAAGIDGIQRSMVMPELVAVNPCLIPKDEHSRHGLKALPGSLGDALKELENDAYLKAAMGTSLLSCYRAVKQSEIHEASEKDDFAIRDMYSAVY</sequence>
<protein>
    <recommendedName>
        <fullName evidence="6">GS catalytic domain-containing protein</fullName>
    </recommendedName>
</protein>
<dbReference type="PROSITE" id="PS51987">
    <property type="entry name" value="GS_CATALYTIC"/>
    <property type="match status" value="1"/>
</dbReference>
<dbReference type="EMBL" id="MUJK01000001">
    <property type="protein sequence ID" value="POF43771.1"/>
    <property type="molecule type" value="Genomic_DNA"/>
</dbReference>
<feature type="domain" description="GS catalytic" evidence="6">
    <location>
        <begin position="118"/>
        <end position="451"/>
    </location>
</feature>
<evidence type="ECO:0000256" key="1">
    <source>
        <dbReference type="ARBA" id="ARBA00022598"/>
    </source>
</evidence>
<dbReference type="SMART" id="SM01230">
    <property type="entry name" value="Gln-synt_C"/>
    <property type="match status" value="1"/>
</dbReference>
<keyword evidence="3" id="KW-0067">ATP-binding</keyword>
<dbReference type="GO" id="GO:0006542">
    <property type="term" value="P:glutamine biosynthetic process"/>
    <property type="evidence" value="ECO:0007669"/>
    <property type="project" value="InterPro"/>
</dbReference>
<dbReference type="OrthoDB" id="9789509at2"/>
<evidence type="ECO:0000256" key="5">
    <source>
        <dbReference type="RuleBase" id="RU000384"/>
    </source>
</evidence>
<dbReference type="InterPro" id="IPR036651">
    <property type="entry name" value="Gln_synt_N_sf"/>
</dbReference>
<dbReference type="InterPro" id="IPR014746">
    <property type="entry name" value="Gln_synth/guanido_kin_cat_dom"/>
</dbReference>
<evidence type="ECO:0000313" key="8">
    <source>
        <dbReference type="Proteomes" id="UP000237440"/>
    </source>
</evidence>
<keyword evidence="2" id="KW-0547">Nucleotide-binding</keyword>
<dbReference type="PANTHER" id="PTHR43785">
    <property type="entry name" value="GAMMA-GLUTAMYLPUTRESCINE SYNTHETASE"/>
    <property type="match status" value="1"/>
</dbReference>
<evidence type="ECO:0000259" key="6">
    <source>
        <dbReference type="PROSITE" id="PS51987"/>
    </source>
</evidence>
<dbReference type="Proteomes" id="UP000237440">
    <property type="component" value="Unassembled WGS sequence"/>
</dbReference>
<dbReference type="PANTHER" id="PTHR43785:SF12">
    <property type="entry name" value="TYPE-1 GLUTAMINE SYNTHETASE 2"/>
    <property type="match status" value="1"/>
</dbReference>
<dbReference type="Gene3D" id="3.10.20.70">
    <property type="entry name" value="Glutamine synthetase, N-terminal domain"/>
    <property type="match status" value="1"/>
</dbReference>
<evidence type="ECO:0000313" key="7">
    <source>
        <dbReference type="EMBL" id="POF43771.1"/>
    </source>
</evidence>
<gene>
    <name evidence="7" type="ORF">B0D71_02865</name>
</gene>
<dbReference type="Pfam" id="PF00120">
    <property type="entry name" value="Gln-synt_C"/>
    <property type="match status" value="1"/>
</dbReference>
<evidence type="ECO:0000256" key="4">
    <source>
        <dbReference type="PROSITE-ProRule" id="PRU01331"/>
    </source>
</evidence>
<keyword evidence="8" id="KW-1185">Reference proteome</keyword>